<keyword evidence="11" id="KW-0159">Chromosome partition</keyword>
<comment type="subcellular location">
    <subcellularLocation>
        <location evidence="3">Chromosome</location>
        <location evidence="3">Centromere</location>
        <location evidence="3">Kinetochore</location>
    </subcellularLocation>
    <subcellularLocation>
        <location evidence="2">Cytoplasm</location>
        <location evidence="2">Cytoskeleton</location>
        <location evidence="2">Spindle</location>
    </subcellularLocation>
    <subcellularLocation>
        <location evidence="1">Nucleus</location>
    </subcellularLocation>
</comment>
<evidence type="ECO:0000313" key="20">
    <source>
        <dbReference type="Proteomes" id="UP000242525"/>
    </source>
</evidence>
<comment type="caution">
    <text evidence="19">The sequence shown here is derived from an EMBL/GenBank/DDBJ whole genome shotgun (WGS) entry which is preliminary data.</text>
</comment>
<dbReference type="STRING" id="1173061.A0A0J9YHE1"/>
<evidence type="ECO:0000256" key="6">
    <source>
        <dbReference type="ARBA" id="ARBA00022454"/>
    </source>
</evidence>
<gene>
    <name evidence="19" type="ORF">BN980_GECA01s03002g</name>
</gene>
<dbReference type="PANTHER" id="PTHR28200">
    <property type="entry name" value="DASH COMPLEX SUBUNIT ASK1"/>
    <property type="match status" value="1"/>
</dbReference>
<dbReference type="InterPro" id="IPR013964">
    <property type="entry name" value="DASH_Ask1"/>
</dbReference>
<keyword evidence="8" id="KW-0132">Cell division</keyword>
<evidence type="ECO:0000256" key="11">
    <source>
        <dbReference type="ARBA" id="ARBA00022829"/>
    </source>
</evidence>
<keyword evidence="15" id="KW-0131">Cell cycle</keyword>
<keyword evidence="10" id="KW-0498">Mitosis</keyword>
<feature type="compositionally biased region" description="Polar residues" evidence="18">
    <location>
        <begin position="351"/>
        <end position="361"/>
    </location>
</feature>
<feature type="compositionally biased region" description="Low complexity" evidence="18">
    <location>
        <begin position="551"/>
        <end position="574"/>
    </location>
</feature>
<feature type="compositionally biased region" description="Low complexity" evidence="18">
    <location>
        <begin position="381"/>
        <end position="410"/>
    </location>
</feature>
<dbReference type="Pfam" id="PF08655">
    <property type="entry name" value="DASH_Ask1"/>
    <property type="match status" value="1"/>
</dbReference>
<dbReference type="Proteomes" id="UP000242525">
    <property type="component" value="Unassembled WGS sequence"/>
</dbReference>
<evidence type="ECO:0000256" key="18">
    <source>
        <dbReference type="SAM" id="MobiDB-lite"/>
    </source>
</evidence>
<keyword evidence="6" id="KW-0158">Chromosome</keyword>
<name>A0A0J9YHE1_GEOCN</name>
<feature type="compositionally biased region" description="Basic residues" evidence="18">
    <location>
        <begin position="247"/>
        <end position="256"/>
    </location>
</feature>
<keyword evidence="13" id="KW-0206">Cytoskeleton</keyword>
<dbReference type="GO" id="GO:0005874">
    <property type="term" value="C:microtubule"/>
    <property type="evidence" value="ECO:0007669"/>
    <property type="project" value="UniProtKB-KW"/>
</dbReference>
<dbReference type="GO" id="GO:0051301">
    <property type="term" value="P:cell division"/>
    <property type="evidence" value="ECO:0007669"/>
    <property type="project" value="UniProtKB-KW"/>
</dbReference>
<feature type="region of interest" description="Disordered" evidence="18">
    <location>
        <begin position="184"/>
        <end position="313"/>
    </location>
</feature>
<keyword evidence="12" id="KW-0995">Kinetochore</keyword>
<feature type="region of interest" description="Disordered" evidence="18">
    <location>
        <begin position="434"/>
        <end position="575"/>
    </location>
</feature>
<feature type="region of interest" description="Disordered" evidence="18">
    <location>
        <begin position="1"/>
        <end position="71"/>
    </location>
</feature>
<feature type="compositionally biased region" description="Polar residues" evidence="18">
    <location>
        <begin position="449"/>
        <end position="464"/>
    </location>
</feature>
<dbReference type="OrthoDB" id="5573898at2759"/>
<evidence type="ECO:0000256" key="3">
    <source>
        <dbReference type="ARBA" id="ARBA00004629"/>
    </source>
</evidence>
<dbReference type="EMBL" id="CCBN010000001">
    <property type="protein sequence ID" value="CDO51238.1"/>
    <property type="molecule type" value="Genomic_DNA"/>
</dbReference>
<dbReference type="PANTHER" id="PTHR28200:SF1">
    <property type="entry name" value="DASH COMPLEX SUBUNIT ASK1"/>
    <property type="match status" value="1"/>
</dbReference>
<keyword evidence="7" id="KW-0963">Cytoplasm</keyword>
<keyword evidence="20" id="KW-1185">Reference proteome</keyword>
<dbReference type="GO" id="GO:0008608">
    <property type="term" value="P:attachment of spindle microtubules to kinetochore"/>
    <property type="evidence" value="ECO:0007669"/>
    <property type="project" value="InterPro"/>
</dbReference>
<dbReference type="GO" id="GO:0072686">
    <property type="term" value="C:mitotic spindle"/>
    <property type="evidence" value="ECO:0007669"/>
    <property type="project" value="InterPro"/>
</dbReference>
<evidence type="ECO:0000256" key="9">
    <source>
        <dbReference type="ARBA" id="ARBA00022701"/>
    </source>
</evidence>
<organism evidence="19 20">
    <name type="scientific">Geotrichum candidum</name>
    <name type="common">Oospora lactis</name>
    <name type="synonym">Dipodascus geotrichum</name>
    <dbReference type="NCBI Taxonomy" id="1173061"/>
    <lineage>
        <taxon>Eukaryota</taxon>
        <taxon>Fungi</taxon>
        <taxon>Dikarya</taxon>
        <taxon>Ascomycota</taxon>
        <taxon>Saccharomycotina</taxon>
        <taxon>Dipodascomycetes</taxon>
        <taxon>Dipodascales</taxon>
        <taxon>Dipodascaceae</taxon>
        <taxon>Geotrichum</taxon>
    </lineage>
</organism>
<evidence type="ECO:0000256" key="12">
    <source>
        <dbReference type="ARBA" id="ARBA00022838"/>
    </source>
</evidence>
<evidence type="ECO:0000256" key="1">
    <source>
        <dbReference type="ARBA" id="ARBA00004123"/>
    </source>
</evidence>
<keyword evidence="9" id="KW-0493">Microtubule</keyword>
<sequence>MSSHHRDSQQQKQSRFNSRTNNRSTSGLYRAPTHSQLHASQQQHHPGAGPEFDDDTTDQLSPPQNRDSEGRDLQINYAEELEKTEQSITLCLQEIDRNFAQAQRIIASSIVPVVERYGRESRKASDGARFWKSFLETSANVSLSGYEEIAINEGVAAEIAQQQEQQQVDEGVPVHYNDEYSQLEQSGAADHEDDYETRSEDNEINHGQNFNEDDVFTTAASGGSARRGKDESSELPDPPSTRLFASRPHKHPHHSGRPPTAGVFKQPAPPHARLDFGETTPKGNGAPTATAGLDRDDTVSSVASSPFNSNILPQDESLSFAGVFSATPARSHNKNNNDNNDNNNDDDDNNTDSIASPSITRHTVLDKNWRIQMTPHKKRPAASSSHPSSQHHATSTTTAATATAAATKTQTPHRIRGFREQVEFKKQSFAARFDSSPLDGLEPPKLHTDLSSPTPRKKQNTGTPAKTGAINFGPAIYATPRQRRRAPGAESGPEAEHTQFTNNGPKTPIQRFYEEAAAAGDSSFGSEDSPVHTPSNPSRVMPAAPGGDGGTPTTREGGTSASATGTTGAAGARAYNNTFQDDDTSLMGLPEGMSPPVTMQFTMPSDVLQRTPAREVAQSIVQDILRSAGADAYDLDLDQPE</sequence>
<dbReference type="AlphaFoldDB" id="A0A0J9YHE1"/>
<evidence type="ECO:0000256" key="8">
    <source>
        <dbReference type="ARBA" id="ARBA00022618"/>
    </source>
</evidence>
<evidence type="ECO:0000256" key="10">
    <source>
        <dbReference type="ARBA" id="ARBA00022776"/>
    </source>
</evidence>
<evidence type="ECO:0000256" key="14">
    <source>
        <dbReference type="ARBA" id="ARBA00023242"/>
    </source>
</evidence>
<feature type="compositionally biased region" description="Low complexity" evidence="18">
    <location>
        <begin position="34"/>
        <end position="45"/>
    </location>
</feature>
<feature type="region of interest" description="Disordered" evidence="18">
    <location>
        <begin position="328"/>
        <end position="411"/>
    </location>
</feature>
<reference evidence="19" key="1">
    <citation type="submission" date="2014-03" db="EMBL/GenBank/DDBJ databases">
        <authorList>
            <person name="Casaregola S."/>
        </authorList>
    </citation>
    <scope>NUCLEOTIDE SEQUENCE [LARGE SCALE GENOMIC DNA]</scope>
    <source>
        <strain evidence="19">CLIB 918</strain>
    </source>
</reference>
<feature type="compositionally biased region" description="Polar residues" evidence="18">
    <location>
        <begin position="299"/>
        <end position="312"/>
    </location>
</feature>
<evidence type="ECO:0000256" key="7">
    <source>
        <dbReference type="ARBA" id="ARBA00022490"/>
    </source>
</evidence>
<comment type="similarity">
    <text evidence="4">Belongs to the DASH complex ASK1 family.</text>
</comment>
<evidence type="ECO:0000256" key="13">
    <source>
        <dbReference type="ARBA" id="ARBA00023212"/>
    </source>
</evidence>
<dbReference type="GO" id="GO:0044732">
    <property type="term" value="C:mitotic spindle pole body"/>
    <property type="evidence" value="ECO:0007669"/>
    <property type="project" value="TreeGrafter"/>
</dbReference>
<evidence type="ECO:0000256" key="15">
    <source>
        <dbReference type="ARBA" id="ARBA00023306"/>
    </source>
</evidence>
<evidence type="ECO:0000256" key="5">
    <source>
        <dbReference type="ARBA" id="ARBA00014520"/>
    </source>
</evidence>
<dbReference type="GO" id="GO:0042729">
    <property type="term" value="C:DASH complex"/>
    <property type="evidence" value="ECO:0007669"/>
    <property type="project" value="InterPro"/>
</dbReference>
<evidence type="ECO:0000313" key="19">
    <source>
        <dbReference type="EMBL" id="CDO51238.1"/>
    </source>
</evidence>
<evidence type="ECO:0000256" key="16">
    <source>
        <dbReference type="ARBA" id="ARBA00023328"/>
    </source>
</evidence>
<protein>
    <recommendedName>
        <fullName evidence="5">DASH complex subunit ASK1</fullName>
    </recommendedName>
    <alternativeName>
        <fullName evidence="17">Outer kinetochore protein ASK1</fullName>
    </alternativeName>
</protein>
<evidence type="ECO:0000256" key="2">
    <source>
        <dbReference type="ARBA" id="ARBA00004186"/>
    </source>
</evidence>
<feature type="compositionally biased region" description="Polar residues" evidence="18">
    <location>
        <begin position="10"/>
        <end position="27"/>
    </location>
</feature>
<keyword evidence="16" id="KW-0137">Centromere</keyword>
<accession>A0A0J9YHE1</accession>
<keyword evidence="14" id="KW-0539">Nucleus</keyword>
<evidence type="ECO:0000256" key="4">
    <source>
        <dbReference type="ARBA" id="ARBA00010731"/>
    </source>
</evidence>
<evidence type="ECO:0000256" key="17">
    <source>
        <dbReference type="ARBA" id="ARBA00029735"/>
    </source>
</evidence>
<proteinExistence type="inferred from homology"/>